<dbReference type="EMBL" id="AMZH03002261">
    <property type="protein sequence ID" value="RRT76204.1"/>
    <property type="molecule type" value="Genomic_DNA"/>
</dbReference>
<name>A0A427AJ05_ENSVE</name>
<dbReference type="AlphaFoldDB" id="A0A427AJ05"/>
<evidence type="ECO:0000313" key="2">
    <source>
        <dbReference type="Proteomes" id="UP000287651"/>
    </source>
</evidence>
<sequence length="186" mass="19553">MPPCCYSSYYKKNGVQRRLCWWEIETQDPNNGAVRAAILIAWPAMVATTAIKGITRDCNNAASCRGGDSGWAIHASEEEDGSRTKSKGSWCGRQQRCGWHQNNRERIVAGGSCGCGRGLEMAAPGNERRGVRASDDADDVAWELDASVSIAVAGGKWGGSNSDRGGADGKGGATTLLCAAGSVANL</sequence>
<protein>
    <submittedName>
        <fullName evidence="1">Uncharacterized protein</fullName>
    </submittedName>
</protein>
<evidence type="ECO:0000313" key="1">
    <source>
        <dbReference type="EMBL" id="RRT76204.1"/>
    </source>
</evidence>
<organism evidence="1 2">
    <name type="scientific">Ensete ventricosum</name>
    <name type="common">Abyssinian banana</name>
    <name type="synonym">Musa ensete</name>
    <dbReference type="NCBI Taxonomy" id="4639"/>
    <lineage>
        <taxon>Eukaryota</taxon>
        <taxon>Viridiplantae</taxon>
        <taxon>Streptophyta</taxon>
        <taxon>Embryophyta</taxon>
        <taxon>Tracheophyta</taxon>
        <taxon>Spermatophyta</taxon>
        <taxon>Magnoliopsida</taxon>
        <taxon>Liliopsida</taxon>
        <taxon>Zingiberales</taxon>
        <taxon>Musaceae</taxon>
        <taxon>Ensete</taxon>
    </lineage>
</organism>
<comment type="caution">
    <text evidence="1">The sequence shown here is derived from an EMBL/GenBank/DDBJ whole genome shotgun (WGS) entry which is preliminary data.</text>
</comment>
<dbReference type="Proteomes" id="UP000287651">
    <property type="component" value="Unassembled WGS sequence"/>
</dbReference>
<proteinExistence type="predicted"/>
<reference evidence="1 2" key="1">
    <citation type="journal article" date="2014" name="Agronomy (Basel)">
        <title>A Draft Genome Sequence for Ensete ventricosum, the Drought-Tolerant Tree Against Hunger.</title>
        <authorList>
            <person name="Harrison J."/>
            <person name="Moore K.A."/>
            <person name="Paszkiewicz K."/>
            <person name="Jones T."/>
            <person name="Grant M."/>
            <person name="Ambacheew D."/>
            <person name="Muzemil S."/>
            <person name="Studholme D.J."/>
        </authorList>
    </citation>
    <scope>NUCLEOTIDE SEQUENCE [LARGE SCALE GENOMIC DNA]</scope>
</reference>
<accession>A0A427AJ05</accession>
<gene>
    <name evidence="1" type="ORF">B296_00015876</name>
</gene>